<evidence type="ECO:0000313" key="2">
    <source>
        <dbReference type="EMBL" id="KAF1924309.1"/>
    </source>
</evidence>
<organism evidence="2 3">
    <name type="scientific">Didymella exigua CBS 183.55</name>
    <dbReference type="NCBI Taxonomy" id="1150837"/>
    <lineage>
        <taxon>Eukaryota</taxon>
        <taxon>Fungi</taxon>
        <taxon>Dikarya</taxon>
        <taxon>Ascomycota</taxon>
        <taxon>Pezizomycotina</taxon>
        <taxon>Dothideomycetes</taxon>
        <taxon>Pleosporomycetidae</taxon>
        <taxon>Pleosporales</taxon>
        <taxon>Pleosporineae</taxon>
        <taxon>Didymellaceae</taxon>
        <taxon>Didymella</taxon>
    </lineage>
</organism>
<dbReference type="Proteomes" id="UP000800082">
    <property type="component" value="Unassembled WGS sequence"/>
</dbReference>
<dbReference type="OrthoDB" id="3792350at2759"/>
<sequence length="350" mass="38854">MGLPRHRTLFFSHPLIYYYLREQSFSPETILLGTLENMSSATAPRKDSAQSSKEGLQKRTHDHAPLETSPLANCSDADIVTNDERAKSPDIMRVLSPMRPRRTPKLVNAPEMKWRLPPHLQHMPSLDSLLSSATSASEPSTVRKVPVAPRDIALPVSSASSIITTLSGTVVQDPPVPTSPSPPQTEARLTILTRINDRYNEARVNERPRITPHMGAHQPHYLSPVTEATSSPSIRSSIIDLMIEEVGTAERHPLSDVRRQNVHVIGASEIQDVFDRRGLRGNGEREEQYSISIREAECGGEFVVGAEEADGRVSLRRVYGRLKKSVKGTARRFVEDVARNCVTRALARVL</sequence>
<dbReference type="EMBL" id="ML978995">
    <property type="protein sequence ID" value="KAF1924309.1"/>
    <property type="molecule type" value="Genomic_DNA"/>
</dbReference>
<proteinExistence type="predicted"/>
<dbReference type="RefSeq" id="XP_033444562.1">
    <property type="nucleotide sequence ID" value="XM_033589060.1"/>
</dbReference>
<feature type="compositionally biased region" description="Basic and acidic residues" evidence="1">
    <location>
        <begin position="55"/>
        <end position="65"/>
    </location>
</feature>
<dbReference type="AlphaFoldDB" id="A0A6A5RAH2"/>
<feature type="region of interest" description="Disordered" evidence="1">
    <location>
        <begin position="41"/>
        <end position="81"/>
    </location>
</feature>
<keyword evidence="3" id="KW-1185">Reference proteome</keyword>
<gene>
    <name evidence="2" type="ORF">M421DRAFT_295261</name>
</gene>
<dbReference type="GeneID" id="54346707"/>
<name>A0A6A5RAH2_9PLEO</name>
<accession>A0A6A5RAH2</accession>
<evidence type="ECO:0000313" key="3">
    <source>
        <dbReference type="Proteomes" id="UP000800082"/>
    </source>
</evidence>
<reference evidence="2" key="1">
    <citation type="journal article" date="2020" name="Stud. Mycol.">
        <title>101 Dothideomycetes genomes: a test case for predicting lifestyles and emergence of pathogens.</title>
        <authorList>
            <person name="Haridas S."/>
            <person name="Albert R."/>
            <person name="Binder M."/>
            <person name="Bloem J."/>
            <person name="Labutti K."/>
            <person name="Salamov A."/>
            <person name="Andreopoulos B."/>
            <person name="Baker S."/>
            <person name="Barry K."/>
            <person name="Bills G."/>
            <person name="Bluhm B."/>
            <person name="Cannon C."/>
            <person name="Castanera R."/>
            <person name="Culley D."/>
            <person name="Daum C."/>
            <person name="Ezra D."/>
            <person name="Gonzalez J."/>
            <person name="Henrissat B."/>
            <person name="Kuo A."/>
            <person name="Liang C."/>
            <person name="Lipzen A."/>
            <person name="Lutzoni F."/>
            <person name="Magnuson J."/>
            <person name="Mondo S."/>
            <person name="Nolan M."/>
            <person name="Ohm R."/>
            <person name="Pangilinan J."/>
            <person name="Park H.-J."/>
            <person name="Ramirez L."/>
            <person name="Alfaro M."/>
            <person name="Sun H."/>
            <person name="Tritt A."/>
            <person name="Yoshinaga Y."/>
            <person name="Zwiers L.-H."/>
            <person name="Turgeon B."/>
            <person name="Goodwin S."/>
            <person name="Spatafora J."/>
            <person name="Crous P."/>
            <person name="Grigoriev I."/>
        </authorList>
    </citation>
    <scope>NUCLEOTIDE SEQUENCE</scope>
    <source>
        <strain evidence="2">CBS 183.55</strain>
    </source>
</reference>
<evidence type="ECO:0000256" key="1">
    <source>
        <dbReference type="SAM" id="MobiDB-lite"/>
    </source>
</evidence>
<protein>
    <submittedName>
        <fullName evidence="2">Uncharacterized protein</fullName>
    </submittedName>
</protein>